<comment type="function">
    <text evidence="8">Plays an important role in the de novo pathway of purine nucleotide biosynthesis. Catalyzes the first committed step in the biosynthesis of AMP from IMP.</text>
</comment>
<evidence type="ECO:0000313" key="12">
    <source>
        <dbReference type="Proteomes" id="UP000257067"/>
    </source>
</evidence>
<feature type="binding site" description="in other chain" evidence="8">
    <location>
        <position position="126"/>
    </location>
    <ligand>
        <name>IMP</name>
        <dbReference type="ChEBI" id="CHEBI:58053"/>
        <note>ligand shared between dimeric partners</note>
    </ligand>
</feature>
<dbReference type="EMBL" id="NXLU01000005">
    <property type="protein sequence ID" value="RDU68898.1"/>
    <property type="molecule type" value="Genomic_DNA"/>
</dbReference>
<dbReference type="UniPathway" id="UPA00075">
    <property type="reaction ID" value="UER00335"/>
</dbReference>
<evidence type="ECO:0000256" key="10">
    <source>
        <dbReference type="RuleBase" id="RU000520"/>
    </source>
</evidence>
<dbReference type="EC" id="6.3.4.4" evidence="8 10"/>
<dbReference type="PROSITE" id="PS00513">
    <property type="entry name" value="ADENYLOSUCCIN_SYN_2"/>
    <property type="match status" value="1"/>
</dbReference>
<accession>A0A3D8IUE6</accession>
<sequence length="416" mass="46261">MADLVVGLQWGDEGKGKIVDMLAKHYDIVVRYQGGHNAGHTIVVEGKKIALHLLPSGVLYPHCQNVIGNGVVISLSSLWKEIESFGVDQLRGRLFVSDRAHIILPYHIALDQLKEKIKKQEAIGTTGKGIGPTYADKASRVGVRIGELKNFSQLESKLKIYYQEIQTVISSLGGEIPSLEIMIAELKVMAEKILPFVCDSTQFLWKAQKEGKKILLEGAQGSMLDLDHGTYPFVTSSTTMSAGACSGSGINVKELQEIIGIAKAYCTRVGNGPFPSEEFGKIGEEIQKKGGEFGTTTGRARRCGWFDAVAMRYACKLNGCTQVVLMKLDVLDGFDEIKVCVGYEYRGERIDYIPYDYENVKPIYESFKGWEKTEGIREFDKLPKNCKEYIHALEEMIKCRISIVSTSPDREDTIRL</sequence>
<gene>
    <name evidence="8" type="primary">purA</name>
    <name evidence="11" type="ORF">CQA62_04640</name>
</gene>
<evidence type="ECO:0000256" key="7">
    <source>
        <dbReference type="ARBA" id="ARBA00023134"/>
    </source>
</evidence>
<feature type="binding site" evidence="8">
    <location>
        <position position="301"/>
    </location>
    <ligand>
        <name>GTP</name>
        <dbReference type="ChEBI" id="CHEBI:37565"/>
    </ligand>
</feature>
<dbReference type="GO" id="GO:0044208">
    <property type="term" value="P:'de novo' AMP biosynthetic process"/>
    <property type="evidence" value="ECO:0007669"/>
    <property type="project" value="UniProtKB-UniRule"/>
</dbReference>
<dbReference type="FunFam" id="3.90.170.10:FF:000001">
    <property type="entry name" value="Adenylosuccinate synthetase"/>
    <property type="match status" value="1"/>
</dbReference>
<evidence type="ECO:0000256" key="1">
    <source>
        <dbReference type="ARBA" id="ARBA00011738"/>
    </source>
</evidence>
<feature type="binding site" evidence="8">
    <location>
        <begin position="327"/>
        <end position="329"/>
    </location>
    <ligand>
        <name>GTP</name>
        <dbReference type="ChEBI" id="CHEBI:37565"/>
    </ligand>
</feature>
<dbReference type="InterPro" id="IPR018220">
    <property type="entry name" value="Adenylosuccin_syn_GTP-bd"/>
</dbReference>
<dbReference type="InterPro" id="IPR001114">
    <property type="entry name" value="Adenylosuccinate_synthetase"/>
</dbReference>
<comment type="subcellular location">
    <subcellularLocation>
        <location evidence="8">Cytoplasm</location>
    </subcellularLocation>
</comment>
<dbReference type="NCBIfam" id="NF002223">
    <property type="entry name" value="PRK01117.1"/>
    <property type="match status" value="1"/>
</dbReference>
<dbReference type="InterPro" id="IPR042111">
    <property type="entry name" value="Adenylosuccinate_synth_dom3"/>
</dbReference>
<comment type="similarity">
    <text evidence="8 10">Belongs to the adenylosuccinate synthetase family.</text>
</comment>
<dbReference type="NCBIfam" id="TIGR00184">
    <property type="entry name" value="purA"/>
    <property type="match status" value="1"/>
</dbReference>
<feature type="binding site" evidence="8">
    <location>
        <begin position="11"/>
        <end position="17"/>
    </location>
    <ligand>
        <name>GTP</name>
        <dbReference type="ChEBI" id="CHEBI:37565"/>
    </ligand>
</feature>
<evidence type="ECO:0000256" key="8">
    <source>
        <dbReference type="HAMAP-Rule" id="MF_00011"/>
    </source>
</evidence>
<dbReference type="PROSITE" id="PS01266">
    <property type="entry name" value="ADENYLOSUCCIN_SYN_1"/>
    <property type="match status" value="1"/>
</dbReference>
<feature type="binding site" evidence="8">
    <location>
        <position position="140"/>
    </location>
    <ligand>
        <name>IMP</name>
        <dbReference type="ChEBI" id="CHEBI:58053"/>
        <note>ligand shared between dimeric partners</note>
    </ligand>
</feature>
<feature type="binding site" evidence="8">
    <location>
        <position position="12"/>
    </location>
    <ligand>
        <name>Mg(2+)</name>
        <dbReference type="ChEBI" id="CHEBI:18420"/>
    </ligand>
</feature>
<dbReference type="GO" id="GO:0004019">
    <property type="term" value="F:adenylosuccinate synthase activity"/>
    <property type="evidence" value="ECO:0007669"/>
    <property type="project" value="UniProtKB-UniRule"/>
</dbReference>
<dbReference type="Proteomes" id="UP000257067">
    <property type="component" value="Unassembled WGS sequence"/>
</dbReference>
<keyword evidence="7 8" id="KW-0342">GTP-binding</keyword>
<dbReference type="InterPro" id="IPR033128">
    <property type="entry name" value="Adenylosuccin_syn_Lys_AS"/>
</dbReference>
<evidence type="ECO:0000313" key="11">
    <source>
        <dbReference type="EMBL" id="RDU68898.1"/>
    </source>
</evidence>
<comment type="caution">
    <text evidence="11">The sequence shown here is derived from an EMBL/GenBank/DDBJ whole genome shotgun (WGS) entry which is preliminary data.</text>
</comment>
<proteinExistence type="inferred from homology"/>
<comment type="cofactor">
    <cofactor evidence="8">
        <name>Mg(2+)</name>
        <dbReference type="ChEBI" id="CHEBI:18420"/>
    </cofactor>
    <text evidence="8">Binds 1 Mg(2+) ion per subunit.</text>
</comment>
<dbReference type="SMART" id="SM00788">
    <property type="entry name" value="Adenylsucc_synt"/>
    <property type="match status" value="1"/>
</dbReference>
<feature type="active site" description="Proton acceptor" evidence="8">
    <location>
        <position position="12"/>
    </location>
</feature>
<evidence type="ECO:0000256" key="6">
    <source>
        <dbReference type="ARBA" id="ARBA00022842"/>
    </source>
</evidence>
<dbReference type="AlphaFoldDB" id="A0A3D8IUE6"/>
<feature type="binding site" evidence="8">
    <location>
        <begin position="39"/>
        <end position="41"/>
    </location>
    <ligand>
        <name>GTP</name>
        <dbReference type="ChEBI" id="CHEBI:37565"/>
    </ligand>
</feature>
<dbReference type="Pfam" id="PF00709">
    <property type="entry name" value="Adenylsucc_synt"/>
    <property type="match status" value="1"/>
</dbReference>
<feature type="binding site" evidence="8">
    <location>
        <position position="39"/>
    </location>
    <ligand>
        <name>Mg(2+)</name>
        <dbReference type="ChEBI" id="CHEBI:18420"/>
    </ligand>
</feature>
<dbReference type="FunFam" id="1.10.300.10:FF:000001">
    <property type="entry name" value="Adenylosuccinate synthetase"/>
    <property type="match status" value="1"/>
</dbReference>
<dbReference type="InterPro" id="IPR042110">
    <property type="entry name" value="Adenylosuccinate_synth_dom2"/>
</dbReference>
<keyword evidence="8" id="KW-0963">Cytoplasm</keyword>
<dbReference type="PANTHER" id="PTHR11846">
    <property type="entry name" value="ADENYLOSUCCINATE SYNTHETASE"/>
    <property type="match status" value="1"/>
</dbReference>
<evidence type="ECO:0000256" key="4">
    <source>
        <dbReference type="ARBA" id="ARBA00022741"/>
    </source>
</evidence>
<reference evidence="11 12" key="1">
    <citation type="submission" date="2018-04" db="EMBL/GenBank/DDBJ databases">
        <title>Novel Campyloabacter and Helicobacter Species and Strains.</title>
        <authorList>
            <person name="Mannion A.J."/>
            <person name="Shen Z."/>
            <person name="Fox J.G."/>
        </authorList>
    </citation>
    <scope>NUCLEOTIDE SEQUENCE [LARGE SCALE GENOMIC DNA]</scope>
    <source>
        <strain evidence="11 12">ATCC 700242</strain>
    </source>
</reference>
<feature type="binding site" description="in other chain" evidence="8">
    <location>
        <position position="220"/>
    </location>
    <ligand>
        <name>IMP</name>
        <dbReference type="ChEBI" id="CHEBI:58053"/>
        <note>ligand shared between dimeric partners</note>
    </ligand>
</feature>
<dbReference type="CDD" id="cd03108">
    <property type="entry name" value="AdSS"/>
    <property type="match status" value="1"/>
</dbReference>
<feature type="active site" evidence="9">
    <location>
        <position position="137"/>
    </location>
</feature>
<keyword evidence="2 8" id="KW-0436">Ligase</keyword>
<evidence type="ECO:0000256" key="9">
    <source>
        <dbReference type="PROSITE-ProRule" id="PRU10134"/>
    </source>
</evidence>
<dbReference type="GO" id="GO:0000287">
    <property type="term" value="F:magnesium ion binding"/>
    <property type="evidence" value="ECO:0007669"/>
    <property type="project" value="UniProtKB-UniRule"/>
</dbReference>
<dbReference type="InterPro" id="IPR027417">
    <property type="entry name" value="P-loop_NTPase"/>
</dbReference>
<evidence type="ECO:0000256" key="2">
    <source>
        <dbReference type="ARBA" id="ARBA00022598"/>
    </source>
</evidence>
<keyword evidence="5 8" id="KW-0658">Purine biosynthesis</keyword>
<dbReference type="Gene3D" id="3.90.170.10">
    <property type="entry name" value="Adenylosuccinate Synthetase, subunit A, domain 3"/>
    <property type="match status" value="1"/>
</dbReference>
<name>A0A3D8IUE6_9HELI</name>
<comment type="subunit">
    <text evidence="1 8">Homodimer.</text>
</comment>
<feature type="binding site" description="in other chain" evidence="8">
    <location>
        <position position="299"/>
    </location>
    <ligand>
        <name>IMP</name>
        <dbReference type="ChEBI" id="CHEBI:58053"/>
        <note>ligand shared between dimeric partners</note>
    </ligand>
</feature>
<keyword evidence="12" id="KW-1185">Reference proteome</keyword>
<feature type="binding site" description="in other chain" evidence="8">
    <location>
        <begin position="37"/>
        <end position="40"/>
    </location>
    <ligand>
        <name>IMP</name>
        <dbReference type="ChEBI" id="CHEBI:58053"/>
        <note>ligand shared between dimeric partners</note>
    </ligand>
</feature>
<dbReference type="InterPro" id="IPR042109">
    <property type="entry name" value="Adenylosuccinate_synth_dom1"/>
</dbReference>
<feature type="active site" description="Proton donor" evidence="8">
    <location>
        <position position="40"/>
    </location>
</feature>
<protein>
    <recommendedName>
        <fullName evidence="8 10">Adenylosuccinate synthetase</fullName>
        <shortName evidence="8">AMPSase</shortName>
        <shortName evidence="8">AdSS</shortName>
        <ecNumber evidence="8 10">6.3.4.4</ecNumber>
    </recommendedName>
    <alternativeName>
        <fullName evidence="8">IMP--aspartate ligase</fullName>
    </alternativeName>
</protein>
<feature type="binding site" evidence="8">
    <location>
        <begin position="295"/>
        <end position="301"/>
    </location>
    <ligand>
        <name>substrate</name>
    </ligand>
</feature>
<keyword evidence="6 8" id="KW-0460">Magnesium</keyword>
<dbReference type="GO" id="GO:0005737">
    <property type="term" value="C:cytoplasm"/>
    <property type="evidence" value="ECO:0007669"/>
    <property type="project" value="UniProtKB-SubCell"/>
</dbReference>
<dbReference type="GO" id="GO:0005525">
    <property type="term" value="F:GTP binding"/>
    <property type="evidence" value="ECO:0007669"/>
    <property type="project" value="UniProtKB-UniRule"/>
</dbReference>
<feature type="binding site" description="in other chain" evidence="8">
    <location>
        <position position="235"/>
    </location>
    <ligand>
        <name>IMP</name>
        <dbReference type="ChEBI" id="CHEBI:58053"/>
        <note>ligand shared between dimeric partners</note>
    </ligand>
</feature>
<evidence type="ECO:0000256" key="3">
    <source>
        <dbReference type="ARBA" id="ARBA00022723"/>
    </source>
</evidence>
<feature type="binding site" evidence="8">
    <location>
        <begin position="405"/>
        <end position="407"/>
    </location>
    <ligand>
        <name>GTP</name>
        <dbReference type="ChEBI" id="CHEBI:37565"/>
    </ligand>
</feature>
<dbReference type="OrthoDB" id="9807553at2"/>
<keyword evidence="3 8" id="KW-0479">Metal-binding</keyword>
<keyword evidence="4 8" id="KW-0547">Nucleotide-binding</keyword>
<comment type="pathway">
    <text evidence="8 10">Purine metabolism; AMP biosynthesis via de novo pathway; AMP from IMP: step 1/2.</text>
</comment>
<dbReference type="SUPFAM" id="SSF52540">
    <property type="entry name" value="P-loop containing nucleoside triphosphate hydrolases"/>
    <property type="match status" value="1"/>
</dbReference>
<comment type="catalytic activity">
    <reaction evidence="8 10">
        <text>IMP + L-aspartate + GTP = N(6)-(1,2-dicarboxyethyl)-AMP + GDP + phosphate + 2 H(+)</text>
        <dbReference type="Rhea" id="RHEA:15753"/>
        <dbReference type="ChEBI" id="CHEBI:15378"/>
        <dbReference type="ChEBI" id="CHEBI:29991"/>
        <dbReference type="ChEBI" id="CHEBI:37565"/>
        <dbReference type="ChEBI" id="CHEBI:43474"/>
        <dbReference type="ChEBI" id="CHEBI:57567"/>
        <dbReference type="ChEBI" id="CHEBI:58053"/>
        <dbReference type="ChEBI" id="CHEBI:58189"/>
        <dbReference type="EC" id="6.3.4.4"/>
    </reaction>
</comment>
<dbReference type="Gene3D" id="3.40.440.10">
    <property type="entry name" value="Adenylosuccinate Synthetase, subunit A, domain 1"/>
    <property type="match status" value="1"/>
</dbReference>
<dbReference type="HAMAP" id="MF_00011">
    <property type="entry name" value="Adenylosucc_synth"/>
    <property type="match status" value="1"/>
</dbReference>
<dbReference type="GO" id="GO:0046040">
    <property type="term" value="P:IMP metabolic process"/>
    <property type="evidence" value="ECO:0007669"/>
    <property type="project" value="TreeGrafter"/>
</dbReference>
<feature type="binding site" description="in other chain" evidence="8">
    <location>
        <begin position="12"/>
        <end position="15"/>
    </location>
    <ligand>
        <name>IMP</name>
        <dbReference type="ChEBI" id="CHEBI:58053"/>
        <note>ligand shared between dimeric partners</note>
    </ligand>
</feature>
<organism evidence="11 12">
    <name type="scientific">Helicobacter cholecystus</name>
    <dbReference type="NCBI Taxonomy" id="45498"/>
    <lineage>
        <taxon>Bacteria</taxon>
        <taxon>Pseudomonadati</taxon>
        <taxon>Campylobacterota</taxon>
        <taxon>Epsilonproteobacteria</taxon>
        <taxon>Campylobacterales</taxon>
        <taxon>Helicobacteraceae</taxon>
        <taxon>Helicobacter</taxon>
    </lineage>
</organism>
<dbReference type="PANTHER" id="PTHR11846:SF0">
    <property type="entry name" value="ADENYLOSUCCINATE SYNTHETASE"/>
    <property type="match status" value="1"/>
</dbReference>
<dbReference type="Gene3D" id="1.10.300.10">
    <property type="entry name" value="Adenylosuccinate Synthetase, subunit A, domain 2"/>
    <property type="match status" value="1"/>
</dbReference>
<evidence type="ECO:0000256" key="5">
    <source>
        <dbReference type="ARBA" id="ARBA00022755"/>
    </source>
</evidence>